<name>A0A9Q8P661_PASFU</name>
<dbReference type="AlphaFoldDB" id="A0A9Q8P661"/>
<dbReference type="EMBL" id="CP090165">
    <property type="protein sequence ID" value="UJO14820.1"/>
    <property type="molecule type" value="Genomic_DNA"/>
</dbReference>
<dbReference type="KEGG" id="ffu:CLAFUR5_07927"/>
<evidence type="ECO:0000313" key="2">
    <source>
        <dbReference type="Proteomes" id="UP000756132"/>
    </source>
</evidence>
<dbReference type="RefSeq" id="XP_047759186.1">
    <property type="nucleotide sequence ID" value="XM_047907075.1"/>
</dbReference>
<evidence type="ECO:0000313" key="1">
    <source>
        <dbReference type="EMBL" id="UJO14820.1"/>
    </source>
</evidence>
<reference evidence="1" key="1">
    <citation type="submission" date="2021-12" db="EMBL/GenBank/DDBJ databases">
        <authorList>
            <person name="Zaccaron A."/>
            <person name="Stergiopoulos I."/>
        </authorList>
    </citation>
    <scope>NUCLEOTIDE SEQUENCE</scope>
    <source>
        <strain evidence="1">Race5_Kim</strain>
    </source>
</reference>
<accession>A0A9Q8P661</accession>
<organism evidence="1 2">
    <name type="scientific">Passalora fulva</name>
    <name type="common">Tomato leaf mold</name>
    <name type="synonym">Cladosporium fulvum</name>
    <dbReference type="NCBI Taxonomy" id="5499"/>
    <lineage>
        <taxon>Eukaryota</taxon>
        <taxon>Fungi</taxon>
        <taxon>Dikarya</taxon>
        <taxon>Ascomycota</taxon>
        <taxon>Pezizomycotina</taxon>
        <taxon>Dothideomycetes</taxon>
        <taxon>Dothideomycetidae</taxon>
        <taxon>Mycosphaerellales</taxon>
        <taxon>Mycosphaerellaceae</taxon>
        <taxon>Fulvia</taxon>
    </lineage>
</organism>
<sequence length="316" mass="35074">MAADDNEPPSLPSPTAAKATMFVADRKLYGHLDNLKDACTGRRINSGTELVHVTDCGKLLKDLTGEMDPAVPCQMKLDDGRFAPDFNYHAGGHQLHVTYNDLSFVPGVRISYELKNTAGHLYTTLVVDCHFNRSPETGPGIYDYHCTPSGSMSFVVYGAACSGCNKLDRTQHRPDGYDHRIIDKLESLISPDKPVQLMLQLSYRRVRIGDLHNIRDVQARVSGETVDLLPSIKAGVDYAAFGNDPDRLAIPVLQYKEEGGILHRMLLVQQLISGQNRHLMVPQKAEHTFPTVKAAIVELVYSQVAAEAQREAHRLW</sequence>
<dbReference type="Proteomes" id="UP000756132">
    <property type="component" value="Chromosome 3"/>
</dbReference>
<dbReference type="GeneID" id="71987805"/>
<proteinExistence type="predicted"/>
<keyword evidence="2" id="KW-1185">Reference proteome</keyword>
<protein>
    <submittedName>
        <fullName evidence="1">Uncharacterized protein</fullName>
    </submittedName>
</protein>
<gene>
    <name evidence="1" type="ORF">CLAFUR5_07927</name>
</gene>
<reference evidence="1" key="2">
    <citation type="journal article" date="2022" name="Microb. Genom.">
        <title>A chromosome-scale genome assembly of the tomato pathogen Cladosporium fulvum reveals a compartmentalized genome architecture and the presence of a dispensable chromosome.</title>
        <authorList>
            <person name="Zaccaron A.Z."/>
            <person name="Chen L.H."/>
            <person name="Samaras A."/>
            <person name="Stergiopoulos I."/>
        </authorList>
    </citation>
    <scope>NUCLEOTIDE SEQUENCE</scope>
    <source>
        <strain evidence="1">Race5_Kim</strain>
    </source>
</reference>